<name>A0AAV7IIB9_COTGL</name>
<dbReference type="AlphaFoldDB" id="A0AAV7IIB9"/>
<evidence type="ECO:0000313" key="1">
    <source>
        <dbReference type="EMBL" id="KAH0550836.1"/>
    </source>
</evidence>
<keyword evidence="2" id="KW-1185">Reference proteome</keyword>
<gene>
    <name evidence="1" type="ORF">KQX54_020949</name>
</gene>
<protein>
    <submittedName>
        <fullName evidence="1">Uncharacterized protein</fullName>
    </submittedName>
</protein>
<proteinExistence type="predicted"/>
<accession>A0AAV7IIB9</accession>
<dbReference type="Proteomes" id="UP000826195">
    <property type="component" value="Unassembled WGS sequence"/>
</dbReference>
<evidence type="ECO:0000313" key="2">
    <source>
        <dbReference type="Proteomes" id="UP000826195"/>
    </source>
</evidence>
<comment type="caution">
    <text evidence="1">The sequence shown here is derived from an EMBL/GenBank/DDBJ whole genome shotgun (WGS) entry which is preliminary data.</text>
</comment>
<dbReference type="EMBL" id="JAHXZJ010001864">
    <property type="protein sequence ID" value="KAH0550836.1"/>
    <property type="molecule type" value="Genomic_DNA"/>
</dbReference>
<sequence length="109" mass="12796">MFIRNTVISQQSDQFLRSTFFNSVLLLIFLHLSNADIHLKRNVNKYLDLLEIPSEGKNKSSVIEDVLNRQQRDIQLSMENYKYPKSNHGSNIRYFITSTMKSNIKCQLL</sequence>
<organism evidence="1 2">
    <name type="scientific">Cotesia glomerata</name>
    <name type="common">Lepidopteran parasitic wasp</name>
    <name type="synonym">Apanteles glomeratus</name>
    <dbReference type="NCBI Taxonomy" id="32391"/>
    <lineage>
        <taxon>Eukaryota</taxon>
        <taxon>Metazoa</taxon>
        <taxon>Ecdysozoa</taxon>
        <taxon>Arthropoda</taxon>
        <taxon>Hexapoda</taxon>
        <taxon>Insecta</taxon>
        <taxon>Pterygota</taxon>
        <taxon>Neoptera</taxon>
        <taxon>Endopterygota</taxon>
        <taxon>Hymenoptera</taxon>
        <taxon>Apocrita</taxon>
        <taxon>Ichneumonoidea</taxon>
        <taxon>Braconidae</taxon>
        <taxon>Microgastrinae</taxon>
        <taxon>Cotesia</taxon>
    </lineage>
</organism>
<reference evidence="1 2" key="1">
    <citation type="journal article" date="2021" name="J. Hered.">
        <title>A chromosome-level genome assembly of the parasitoid wasp, Cotesia glomerata (Hymenoptera: Braconidae).</title>
        <authorList>
            <person name="Pinto B.J."/>
            <person name="Weis J.J."/>
            <person name="Gamble T."/>
            <person name="Ode P.J."/>
            <person name="Paul R."/>
            <person name="Zaspel J.M."/>
        </authorList>
    </citation>
    <scope>NUCLEOTIDE SEQUENCE [LARGE SCALE GENOMIC DNA]</scope>
    <source>
        <strain evidence="1">CgM1</strain>
    </source>
</reference>